<reference evidence="2" key="1">
    <citation type="journal article" date="2019" name="Int. J. Syst. Evol. Microbiol.">
        <title>The Global Catalogue of Microorganisms (GCM) 10K type strain sequencing project: providing services to taxonomists for standard genome sequencing and annotation.</title>
        <authorList>
            <consortium name="The Broad Institute Genomics Platform"/>
            <consortium name="The Broad Institute Genome Sequencing Center for Infectious Disease"/>
            <person name="Wu L."/>
            <person name="Ma J."/>
        </authorList>
    </citation>
    <scope>NUCLEOTIDE SEQUENCE [LARGE SCALE GENOMIC DNA]</scope>
    <source>
        <strain evidence="2">JCM 9371</strain>
    </source>
</reference>
<keyword evidence="2" id="KW-1185">Reference proteome</keyword>
<evidence type="ECO:0000313" key="2">
    <source>
        <dbReference type="Proteomes" id="UP001597063"/>
    </source>
</evidence>
<accession>A0ABW2XM23</accession>
<evidence type="ECO:0008006" key="3">
    <source>
        <dbReference type="Google" id="ProtNLM"/>
    </source>
</evidence>
<proteinExistence type="predicted"/>
<dbReference type="Proteomes" id="UP001597063">
    <property type="component" value="Unassembled WGS sequence"/>
</dbReference>
<protein>
    <recommendedName>
        <fullName evidence="3">ATP-dependent DNA ligase</fullName>
    </recommendedName>
</protein>
<name>A0ABW2XM23_9ACTN</name>
<sequence>MGGLTGNPETPSTLILGWYSPSGWLRIAARTALLAASARDELCGALTPADVEHSWPEEVPAGWAVGLPGMAEPIPYTRVVPDVVMEIGVDAAAENGRWRHAVRYLRRRADLSPADELTGVDLE</sequence>
<gene>
    <name evidence="1" type="ORF">ACFQZM_24110</name>
</gene>
<dbReference type="InterPro" id="IPR012340">
    <property type="entry name" value="NA-bd_OB-fold"/>
</dbReference>
<organism evidence="1 2">
    <name type="scientific">Actinomadura fibrosa</name>
    <dbReference type="NCBI Taxonomy" id="111802"/>
    <lineage>
        <taxon>Bacteria</taxon>
        <taxon>Bacillati</taxon>
        <taxon>Actinomycetota</taxon>
        <taxon>Actinomycetes</taxon>
        <taxon>Streptosporangiales</taxon>
        <taxon>Thermomonosporaceae</taxon>
        <taxon>Actinomadura</taxon>
    </lineage>
</organism>
<comment type="caution">
    <text evidence="1">The sequence shown here is derived from an EMBL/GenBank/DDBJ whole genome shotgun (WGS) entry which is preliminary data.</text>
</comment>
<dbReference type="Gene3D" id="2.40.50.140">
    <property type="entry name" value="Nucleic acid-binding proteins"/>
    <property type="match status" value="1"/>
</dbReference>
<evidence type="ECO:0000313" key="1">
    <source>
        <dbReference type="EMBL" id="MFD0687602.1"/>
    </source>
</evidence>
<dbReference type="EMBL" id="JBHTGP010000013">
    <property type="protein sequence ID" value="MFD0687602.1"/>
    <property type="molecule type" value="Genomic_DNA"/>
</dbReference>
<dbReference type="RefSeq" id="WP_131756880.1">
    <property type="nucleotide sequence ID" value="NZ_CAACUY010000022.1"/>
</dbReference>